<sequence length="205" mass="22397">MSSLLRFVIWLLFLPSSIAFLPSAFTRSTTHLNSLHGTNSVFLPIDQLTSQSWSPVAVPLLGCYPEVSTSTYTAKSGSSISQAGEWSLSFENCDPTLGGMGQAIIEGNTAIYNRPYGEFVGFIANGVDVGITLPLDDIEVLFIVDKSTRICPERRFYVTDENGMLKVKAGNGGEECLGEVVMVKVPWVEEMGGKKTGFSEEEEYF</sequence>
<comment type="caution">
    <text evidence="2">The sequence shown here is derived from an EMBL/GenBank/DDBJ whole genome shotgun (WGS) entry which is preliminary data.</text>
</comment>
<evidence type="ECO:0000313" key="3">
    <source>
        <dbReference type="Proteomes" id="UP001165085"/>
    </source>
</evidence>
<dbReference type="AlphaFoldDB" id="A0A9W7A500"/>
<dbReference type="Proteomes" id="UP001165085">
    <property type="component" value="Unassembled WGS sequence"/>
</dbReference>
<keyword evidence="3" id="KW-1185">Reference proteome</keyword>
<reference evidence="3" key="1">
    <citation type="journal article" date="2023" name="Commun. Biol.">
        <title>Genome analysis of Parmales, the sister group of diatoms, reveals the evolutionary specialization of diatoms from phago-mixotrophs to photoautotrophs.</title>
        <authorList>
            <person name="Ban H."/>
            <person name="Sato S."/>
            <person name="Yoshikawa S."/>
            <person name="Yamada K."/>
            <person name="Nakamura Y."/>
            <person name="Ichinomiya M."/>
            <person name="Sato N."/>
            <person name="Blanc-Mathieu R."/>
            <person name="Endo H."/>
            <person name="Kuwata A."/>
            <person name="Ogata H."/>
        </authorList>
    </citation>
    <scope>NUCLEOTIDE SEQUENCE [LARGE SCALE GENOMIC DNA]</scope>
    <source>
        <strain evidence="3">NIES 3701</strain>
    </source>
</reference>
<accession>A0A9W7A500</accession>
<feature type="chain" id="PRO_5040888950" evidence="1">
    <location>
        <begin position="20"/>
        <end position="205"/>
    </location>
</feature>
<dbReference type="OrthoDB" id="194277at2759"/>
<proteinExistence type="predicted"/>
<name>A0A9W7A500_9STRA</name>
<evidence type="ECO:0000313" key="2">
    <source>
        <dbReference type="EMBL" id="GMH63375.1"/>
    </source>
</evidence>
<dbReference type="EMBL" id="BRXY01000084">
    <property type="protein sequence ID" value="GMH63375.1"/>
    <property type="molecule type" value="Genomic_DNA"/>
</dbReference>
<protein>
    <submittedName>
        <fullName evidence="2">Uncharacterized protein</fullName>
    </submittedName>
</protein>
<evidence type="ECO:0000256" key="1">
    <source>
        <dbReference type="SAM" id="SignalP"/>
    </source>
</evidence>
<organism evidence="2 3">
    <name type="scientific">Triparma strigata</name>
    <dbReference type="NCBI Taxonomy" id="1606541"/>
    <lineage>
        <taxon>Eukaryota</taxon>
        <taxon>Sar</taxon>
        <taxon>Stramenopiles</taxon>
        <taxon>Ochrophyta</taxon>
        <taxon>Bolidophyceae</taxon>
        <taxon>Parmales</taxon>
        <taxon>Triparmaceae</taxon>
        <taxon>Triparma</taxon>
    </lineage>
</organism>
<feature type="signal peptide" evidence="1">
    <location>
        <begin position="1"/>
        <end position="19"/>
    </location>
</feature>
<gene>
    <name evidence="2" type="ORF">TrST_g1617</name>
</gene>
<keyword evidence="1" id="KW-0732">Signal</keyword>